<accession>A0A1D7US80</accession>
<dbReference type="InterPro" id="IPR011471">
    <property type="entry name" value="DUF1577"/>
</dbReference>
<evidence type="ECO:0008006" key="3">
    <source>
        <dbReference type="Google" id="ProtNLM"/>
    </source>
</evidence>
<proteinExistence type="predicted"/>
<dbReference type="Proteomes" id="UP000094197">
    <property type="component" value="Chromosome 1"/>
</dbReference>
<dbReference type="RefSeq" id="WP_069605699.1">
    <property type="nucleotide sequence ID" value="NZ_CP015217.1"/>
</dbReference>
<sequence>MNVMYQKYLQAPRSWETIEDLNKIKYILKEYIHFQGLLVKESPFHQELKPMEIREDGTFVFPIDTTLTNLDDELVLYRTLSKHIEIGFHVTEKTESQVFCKPVFAKIAKTQRMSPRIEGLIGKVVAHKFLIPRKEFEISKALGTSGQIILSDLNRKIKQSYPNARLVFSSSKDLSPEEELVKKHKKPIYISDTNTMSSETENGFANMDLLPIKQLLQEELILEERIRFFKNGKVRSLLIFPILLKTGVDSQIFAMGVIESSDGPISEKVVPLYLEMEEIFNSRTGDSNTKALDVRQNVLNISEGGILLEVTESDLIESFLHKPSFTADITFKMQAPLRFAFQIRHIFQVGEIYHVGAEIVGSNDAKANMTLLKKNMNFIKTQ</sequence>
<gene>
    <name evidence="1" type="ORF">A0128_00240</name>
</gene>
<dbReference type="AlphaFoldDB" id="A0A1D7US80"/>
<evidence type="ECO:0000313" key="2">
    <source>
        <dbReference type="Proteomes" id="UP000094197"/>
    </source>
</evidence>
<dbReference type="KEGG" id="laj:A0128_00240"/>
<evidence type="ECO:0000313" key="1">
    <source>
        <dbReference type="EMBL" id="AOP32449.1"/>
    </source>
</evidence>
<dbReference type="Pfam" id="PF07614">
    <property type="entry name" value="DUF1577"/>
    <property type="match status" value="1"/>
</dbReference>
<dbReference type="EMBL" id="CP015217">
    <property type="protein sequence ID" value="AOP32449.1"/>
    <property type="molecule type" value="Genomic_DNA"/>
</dbReference>
<protein>
    <recommendedName>
        <fullName evidence="3">PF07614 family protein</fullName>
    </recommendedName>
</protein>
<organism evidence="1 2">
    <name type="scientific">Leptospira tipperaryensis</name>
    <dbReference type="NCBI Taxonomy" id="2564040"/>
    <lineage>
        <taxon>Bacteria</taxon>
        <taxon>Pseudomonadati</taxon>
        <taxon>Spirochaetota</taxon>
        <taxon>Spirochaetia</taxon>
        <taxon>Leptospirales</taxon>
        <taxon>Leptospiraceae</taxon>
        <taxon>Leptospira</taxon>
    </lineage>
</organism>
<keyword evidence="2" id="KW-1185">Reference proteome</keyword>
<dbReference type="OrthoDB" id="336168at2"/>
<name>A0A1D7US80_9LEPT</name>
<reference evidence="1 2" key="1">
    <citation type="submission" date="2016-04" db="EMBL/GenBank/DDBJ databases">
        <title>Complete genome seqeunce of Leptospira alstonii serovar Room22.</title>
        <authorList>
            <person name="Nally J.E."/>
            <person name="Bayles D.O."/>
            <person name="Hurley D."/>
            <person name="Fanning S."/>
            <person name="McMahon B.J."/>
            <person name="Arent Z."/>
        </authorList>
    </citation>
    <scope>NUCLEOTIDE SEQUENCE [LARGE SCALE GENOMIC DNA]</scope>
    <source>
        <strain evidence="1 2">GWTS #1</strain>
    </source>
</reference>